<name>A0ACA9S6Q2_9GLOM</name>
<dbReference type="EMBL" id="CAJVQC010095248">
    <property type="protein sequence ID" value="CAG8828280.1"/>
    <property type="molecule type" value="Genomic_DNA"/>
</dbReference>
<evidence type="ECO:0000313" key="1">
    <source>
        <dbReference type="EMBL" id="CAG8828280.1"/>
    </source>
</evidence>
<reference evidence="1" key="1">
    <citation type="submission" date="2021-06" db="EMBL/GenBank/DDBJ databases">
        <authorList>
            <person name="Kallberg Y."/>
            <person name="Tangrot J."/>
            <person name="Rosling A."/>
        </authorList>
    </citation>
    <scope>NUCLEOTIDE SEQUENCE</scope>
    <source>
        <strain evidence="1">MA461A</strain>
    </source>
</reference>
<feature type="non-terminal residue" evidence="1">
    <location>
        <position position="269"/>
    </location>
</feature>
<dbReference type="Proteomes" id="UP000789920">
    <property type="component" value="Unassembled WGS sequence"/>
</dbReference>
<evidence type="ECO:0000313" key="2">
    <source>
        <dbReference type="Proteomes" id="UP000789920"/>
    </source>
</evidence>
<sequence>EKLILIQCKNVETPVNVHIVRVFESALSRFSSDSLGLIVYNSKKLDENFATPKAKNWATTTSKKNIKICNEKEFVEIIKNFFENDNDNNIELINYTTDSFDLINLVGKNVSIGTIGVGKTTCAELLETFLIRKGFTVKRYKELSLQVTEEFHIFNKDKQKNLLFFQYSLLNNFNYIILDRTQKDMKIFNKFLQDPVEKEYIDRKIDSIELLDFYKVVYVTAPIEMSIERQQTRARFGELVDREYLETINNYYLEDIDLVYPENLKFENT</sequence>
<comment type="caution">
    <text evidence="1">The sequence shown here is derived from an EMBL/GenBank/DDBJ whole genome shotgun (WGS) entry which is preliminary data.</text>
</comment>
<gene>
    <name evidence="1" type="ORF">RPERSI_LOCUS27200</name>
</gene>
<keyword evidence="2" id="KW-1185">Reference proteome</keyword>
<feature type="non-terminal residue" evidence="1">
    <location>
        <position position="1"/>
    </location>
</feature>
<protein>
    <submittedName>
        <fullName evidence="1">31521_t:CDS:1</fullName>
    </submittedName>
</protein>
<proteinExistence type="predicted"/>
<organism evidence="1 2">
    <name type="scientific">Racocetra persica</name>
    <dbReference type="NCBI Taxonomy" id="160502"/>
    <lineage>
        <taxon>Eukaryota</taxon>
        <taxon>Fungi</taxon>
        <taxon>Fungi incertae sedis</taxon>
        <taxon>Mucoromycota</taxon>
        <taxon>Glomeromycotina</taxon>
        <taxon>Glomeromycetes</taxon>
        <taxon>Diversisporales</taxon>
        <taxon>Gigasporaceae</taxon>
        <taxon>Racocetra</taxon>
    </lineage>
</organism>
<accession>A0ACA9S6Q2</accession>